<dbReference type="Proteomes" id="UP000887565">
    <property type="component" value="Unplaced"/>
</dbReference>
<reference evidence="2" key="1">
    <citation type="submission" date="2022-11" db="UniProtKB">
        <authorList>
            <consortium name="WormBaseParasite"/>
        </authorList>
    </citation>
    <scope>IDENTIFICATION</scope>
</reference>
<dbReference type="WBParaSite" id="nRc.2.0.1.t16723-RA">
    <property type="protein sequence ID" value="nRc.2.0.1.t16723-RA"/>
    <property type="gene ID" value="nRc.2.0.1.g16723"/>
</dbReference>
<evidence type="ECO:0000313" key="1">
    <source>
        <dbReference type="Proteomes" id="UP000887565"/>
    </source>
</evidence>
<dbReference type="AlphaFoldDB" id="A0A915IR92"/>
<keyword evidence="1" id="KW-1185">Reference proteome</keyword>
<protein>
    <submittedName>
        <fullName evidence="2">Uncharacterized protein</fullName>
    </submittedName>
</protein>
<organism evidence="1 2">
    <name type="scientific">Romanomermis culicivorax</name>
    <name type="common">Nematode worm</name>
    <dbReference type="NCBI Taxonomy" id="13658"/>
    <lineage>
        <taxon>Eukaryota</taxon>
        <taxon>Metazoa</taxon>
        <taxon>Ecdysozoa</taxon>
        <taxon>Nematoda</taxon>
        <taxon>Enoplea</taxon>
        <taxon>Dorylaimia</taxon>
        <taxon>Mermithida</taxon>
        <taxon>Mermithoidea</taxon>
        <taxon>Mermithidae</taxon>
        <taxon>Romanomermis</taxon>
    </lineage>
</organism>
<proteinExistence type="predicted"/>
<name>A0A915IR92_ROMCU</name>
<sequence>MYLRPDNKKKHGENESQFFKWIIFILLLGTARCNGKEKYKLKHDHYGYNNNSMIRKKNLLRTGTHT</sequence>
<accession>A0A915IR92</accession>
<evidence type="ECO:0000313" key="2">
    <source>
        <dbReference type="WBParaSite" id="nRc.2.0.1.t16723-RA"/>
    </source>
</evidence>